<organism evidence="2 3">
    <name type="scientific">Agrocybe pediades</name>
    <dbReference type="NCBI Taxonomy" id="84607"/>
    <lineage>
        <taxon>Eukaryota</taxon>
        <taxon>Fungi</taxon>
        <taxon>Dikarya</taxon>
        <taxon>Basidiomycota</taxon>
        <taxon>Agaricomycotina</taxon>
        <taxon>Agaricomycetes</taxon>
        <taxon>Agaricomycetidae</taxon>
        <taxon>Agaricales</taxon>
        <taxon>Agaricineae</taxon>
        <taxon>Strophariaceae</taxon>
        <taxon>Agrocybe</taxon>
    </lineage>
</organism>
<comment type="caution">
    <text evidence="2">The sequence shown here is derived from an EMBL/GenBank/DDBJ whole genome shotgun (WGS) entry which is preliminary data.</text>
</comment>
<sequence>MPHKKAKRTVREKLRNEKGEDLAPGKASLQNESIPKSALRVFNSMATREEYRQKKRKNEDDGERSSKRHKAGPDGSSEKQKKNDKKVALKIQPGESIQHFNRRVEDDLRPLVKAAAQSARALERNVQKAEREARIEAQKAKKEKAKAKPDVPSKPTPKEDSPPPPVNKFANRPKEFAAASSAAPKRLNDIAQAPPEFKQLPRGAGSAIGKRDGVLSMSQKVMMEQEREKAIIRYRELKAKRKQAGDLGDKLKDDS</sequence>
<evidence type="ECO:0000313" key="2">
    <source>
        <dbReference type="EMBL" id="KAF4621797.1"/>
    </source>
</evidence>
<feature type="compositionally biased region" description="Basic and acidic residues" evidence="1">
    <location>
        <begin position="9"/>
        <end position="23"/>
    </location>
</feature>
<dbReference type="EMBL" id="JAACJL010000004">
    <property type="protein sequence ID" value="KAF4621797.1"/>
    <property type="molecule type" value="Genomic_DNA"/>
</dbReference>
<dbReference type="Proteomes" id="UP000521872">
    <property type="component" value="Unassembled WGS sequence"/>
</dbReference>
<feature type="region of interest" description="Disordered" evidence="1">
    <location>
        <begin position="1"/>
        <end position="211"/>
    </location>
</feature>
<feature type="compositionally biased region" description="Basic and acidic residues" evidence="1">
    <location>
        <begin position="47"/>
        <end position="65"/>
    </location>
</feature>
<name>A0A8H4R240_9AGAR</name>
<feature type="compositionally biased region" description="Basic and acidic residues" evidence="1">
    <location>
        <begin position="76"/>
        <end position="87"/>
    </location>
</feature>
<reference evidence="2 3" key="1">
    <citation type="submission" date="2019-12" db="EMBL/GenBank/DDBJ databases">
        <authorList>
            <person name="Floudas D."/>
            <person name="Bentzer J."/>
            <person name="Ahren D."/>
            <person name="Johansson T."/>
            <person name="Persson P."/>
            <person name="Tunlid A."/>
        </authorList>
    </citation>
    <scope>NUCLEOTIDE SEQUENCE [LARGE SCALE GENOMIC DNA]</scope>
    <source>
        <strain evidence="2 3">CBS 102.39</strain>
    </source>
</reference>
<accession>A0A8H4R240</accession>
<dbReference type="AlphaFoldDB" id="A0A8H4R240"/>
<evidence type="ECO:0000313" key="3">
    <source>
        <dbReference type="Proteomes" id="UP000521872"/>
    </source>
</evidence>
<evidence type="ECO:0000256" key="1">
    <source>
        <dbReference type="SAM" id="MobiDB-lite"/>
    </source>
</evidence>
<feature type="compositionally biased region" description="Basic and acidic residues" evidence="1">
    <location>
        <begin position="121"/>
        <end position="161"/>
    </location>
</feature>
<keyword evidence="3" id="KW-1185">Reference proteome</keyword>
<gene>
    <name evidence="2" type="ORF">D9613_012086</name>
</gene>
<protein>
    <submittedName>
        <fullName evidence="2">Uncharacterized protein</fullName>
    </submittedName>
</protein>
<proteinExistence type="predicted"/>